<dbReference type="PROSITE" id="PS50102">
    <property type="entry name" value="RRM"/>
    <property type="match status" value="1"/>
</dbReference>
<dbReference type="GO" id="GO:1990904">
    <property type="term" value="C:ribonucleoprotein complex"/>
    <property type="evidence" value="ECO:0007669"/>
    <property type="project" value="InterPro"/>
</dbReference>
<evidence type="ECO:0000313" key="9">
    <source>
        <dbReference type="Proteomes" id="UP000189580"/>
    </source>
</evidence>
<dbReference type="InterPro" id="IPR036388">
    <property type="entry name" value="WH-like_DNA-bd_sf"/>
</dbReference>
<keyword evidence="9" id="KW-1185">Reference proteome</keyword>
<feature type="compositionally biased region" description="Low complexity" evidence="5">
    <location>
        <begin position="305"/>
        <end position="328"/>
    </location>
</feature>
<sequence length="328" mass="36816">MSENVAVAEPVKVQDNGVPASTTTTETAAASTAAKSSNVKSDASVLPESSDPAEILKQVEFYFSNENLPNDKFLYKLSLKNEGWVPIATICMFARMKRFRPVSAVVEALRGSKELLEVSEDGELVRRKIPLVEPKKEEKQDAFARSIYAKGFGEETATSQFDIEKFFETFGKFKQVRLRRDNDKKFKSSVFVEFASLEDAEKFLALDPKPKYNDVELLTMSKQAYVDMKAAEHGFTAHASGKNYRKFNAFKDDVHNNKKRRGGDNNNRNRNDNKRRRGPNDRNRERENKDKENKTTEDTQPSTDAAPSTEPATESAPAPAPVETAAEN</sequence>
<dbReference type="GO" id="GO:0001682">
    <property type="term" value="P:tRNA 5'-leader removal"/>
    <property type="evidence" value="ECO:0007669"/>
    <property type="project" value="EnsemblFungi"/>
</dbReference>
<protein>
    <submittedName>
        <fullName evidence="8">Lhp1p</fullName>
    </submittedName>
</protein>
<feature type="domain" description="HTH La-type RNA-binding" evidence="7">
    <location>
        <begin position="45"/>
        <end position="137"/>
    </location>
</feature>
<dbReference type="GeneID" id="30037535"/>
<dbReference type="InterPro" id="IPR000504">
    <property type="entry name" value="RRM_dom"/>
</dbReference>
<evidence type="ECO:0000259" key="7">
    <source>
        <dbReference type="PROSITE" id="PS50961"/>
    </source>
</evidence>
<feature type="domain" description="RRM" evidence="6">
    <location>
        <begin position="145"/>
        <end position="231"/>
    </location>
</feature>
<dbReference type="CDD" id="cd12291">
    <property type="entry name" value="RRM1_La"/>
    <property type="match status" value="1"/>
</dbReference>
<feature type="compositionally biased region" description="Low complexity" evidence="5">
    <location>
        <begin position="20"/>
        <end position="37"/>
    </location>
</feature>
<feature type="region of interest" description="Disordered" evidence="5">
    <location>
        <begin position="252"/>
        <end position="328"/>
    </location>
</feature>
<dbReference type="OrthoDB" id="439993at2759"/>
<dbReference type="PANTHER" id="PTHR22792:SF140">
    <property type="entry name" value="ACHILLES, ISOFORM A"/>
    <property type="match status" value="1"/>
</dbReference>
<evidence type="ECO:0000313" key="8">
    <source>
        <dbReference type="EMBL" id="ANB14339.1"/>
    </source>
</evidence>
<dbReference type="SMART" id="SM00360">
    <property type="entry name" value="RRM"/>
    <property type="match status" value="1"/>
</dbReference>
<feature type="compositionally biased region" description="Basic and acidic residues" evidence="5">
    <location>
        <begin position="267"/>
        <end position="297"/>
    </location>
</feature>
<dbReference type="AlphaFoldDB" id="A0A167EQA2"/>
<evidence type="ECO:0000256" key="4">
    <source>
        <dbReference type="PROSITE-ProRule" id="PRU00332"/>
    </source>
</evidence>
<gene>
    <name evidence="8" type="primary">LHP1</name>
    <name evidence="8" type="ORF">AWJ20_5308</name>
</gene>
<comment type="subcellular location">
    <subcellularLocation>
        <location evidence="1">Nucleus</location>
    </subcellularLocation>
</comment>
<dbReference type="GO" id="GO:0140691">
    <property type="term" value="F:RNA folding chaperone"/>
    <property type="evidence" value="ECO:0007669"/>
    <property type="project" value="EnsemblFungi"/>
</dbReference>
<dbReference type="SMART" id="SM00715">
    <property type="entry name" value="LA"/>
    <property type="match status" value="1"/>
</dbReference>
<evidence type="ECO:0000256" key="5">
    <source>
        <dbReference type="SAM" id="MobiDB-lite"/>
    </source>
</evidence>
<dbReference type="Gene3D" id="1.10.10.10">
    <property type="entry name" value="Winged helix-like DNA-binding domain superfamily/Winged helix DNA-binding domain"/>
    <property type="match status" value="1"/>
</dbReference>
<evidence type="ECO:0000259" key="6">
    <source>
        <dbReference type="PROSITE" id="PS50102"/>
    </source>
</evidence>
<dbReference type="GO" id="GO:0042780">
    <property type="term" value="P:tRNA 3'-end processing"/>
    <property type="evidence" value="ECO:0007669"/>
    <property type="project" value="EnsemblFungi"/>
</dbReference>
<evidence type="ECO:0000256" key="2">
    <source>
        <dbReference type="ARBA" id="ARBA00022884"/>
    </source>
</evidence>
<dbReference type="KEGG" id="slb:AWJ20_5308"/>
<dbReference type="InterPro" id="IPR012677">
    <property type="entry name" value="Nucleotide-bd_a/b_plait_sf"/>
</dbReference>
<keyword evidence="3" id="KW-0539">Nucleus</keyword>
<dbReference type="InterPro" id="IPR006630">
    <property type="entry name" value="La_HTH"/>
</dbReference>
<evidence type="ECO:0000256" key="1">
    <source>
        <dbReference type="ARBA" id="ARBA00004123"/>
    </source>
</evidence>
<dbReference type="GO" id="GO:0005634">
    <property type="term" value="C:nucleus"/>
    <property type="evidence" value="ECO:0007669"/>
    <property type="project" value="UniProtKB-SubCell"/>
</dbReference>
<dbReference type="PANTHER" id="PTHR22792">
    <property type="entry name" value="LUPUS LA PROTEIN-RELATED"/>
    <property type="match status" value="1"/>
</dbReference>
<feature type="region of interest" description="Disordered" evidence="5">
    <location>
        <begin position="1"/>
        <end position="45"/>
    </location>
</feature>
<name>A0A167EQA2_9ASCO</name>
<dbReference type="GO" id="GO:0061818">
    <property type="term" value="P:tRNA folding"/>
    <property type="evidence" value="ECO:0007669"/>
    <property type="project" value="EnsemblFungi"/>
</dbReference>
<evidence type="ECO:0000256" key="3">
    <source>
        <dbReference type="ARBA" id="ARBA00023242"/>
    </source>
</evidence>
<dbReference type="InterPro" id="IPR036390">
    <property type="entry name" value="WH_DNA-bd_sf"/>
</dbReference>
<dbReference type="Proteomes" id="UP000189580">
    <property type="component" value="Chromosome d"/>
</dbReference>
<dbReference type="Pfam" id="PF05383">
    <property type="entry name" value="La"/>
    <property type="match status" value="1"/>
</dbReference>
<dbReference type="SUPFAM" id="SSF54928">
    <property type="entry name" value="RNA-binding domain, RBD"/>
    <property type="match status" value="1"/>
</dbReference>
<dbReference type="GO" id="GO:0000049">
    <property type="term" value="F:tRNA binding"/>
    <property type="evidence" value="ECO:0007669"/>
    <property type="project" value="EnsemblFungi"/>
</dbReference>
<accession>A0A167EQA2</accession>
<dbReference type="PRINTS" id="PR00302">
    <property type="entry name" value="LUPUSLA"/>
</dbReference>
<dbReference type="EMBL" id="CP014502">
    <property type="protein sequence ID" value="ANB14339.1"/>
    <property type="molecule type" value="Genomic_DNA"/>
</dbReference>
<keyword evidence="2 4" id="KW-0694">RNA-binding</keyword>
<reference evidence="8 9" key="1">
    <citation type="submission" date="2016-02" db="EMBL/GenBank/DDBJ databases">
        <title>Complete genome sequence and transcriptome regulation of the pentose utilising yeast Sugiyamaella lignohabitans.</title>
        <authorList>
            <person name="Bellasio M."/>
            <person name="Peymann A."/>
            <person name="Valli M."/>
            <person name="Sipitzky M."/>
            <person name="Graf A."/>
            <person name="Sauer M."/>
            <person name="Marx H."/>
            <person name="Mattanovich D."/>
        </authorList>
    </citation>
    <scope>NUCLEOTIDE SEQUENCE [LARGE SCALE GENOMIC DNA]</scope>
    <source>
        <strain evidence="8 9">CBS 10342</strain>
    </source>
</reference>
<dbReference type="RefSeq" id="XP_018736816.1">
    <property type="nucleotide sequence ID" value="XM_018882440.1"/>
</dbReference>
<dbReference type="Pfam" id="PF00076">
    <property type="entry name" value="RRM_1"/>
    <property type="match status" value="1"/>
</dbReference>
<dbReference type="GO" id="GO:0003729">
    <property type="term" value="F:mRNA binding"/>
    <property type="evidence" value="ECO:0007669"/>
    <property type="project" value="TreeGrafter"/>
</dbReference>
<dbReference type="SUPFAM" id="SSF46785">
    <property type="entry name" value="Winged helix' DNA-binding domain"/>
    <property type="match status" value="1"/>
</dbReference>
<dbReference type="InterPro" id="IPR035979">
    <property type="entry name" value="RBD_domain_sf"/>
</dbReference>
<dbReference type="InterPro" id="IPR002344">
    <property type="entry name" value="Lupus_La"/>
</dbReference>
<proteinExistence type="predicted"/>
<dbReference type="GO" id="GO:0005737">
    <property type="term" value="C:cytoplasm"/>
    <property type="evidence" value="ECO:0007669"/>
    <property type="project" value="EnsemblFungi"/>
</dbReference>
<organism evidence="8 9">
    <name type="scientific">Sugiyamaella lignohabitans</name>
    <dbReference type="NCBI Taxonomy" id="796027"/>
    <lineage>
        <taxon>Eukaryota</taxon>
        <taxon>Fungi</taxon>
        <taxon>Dikarya</taxon>
        <taxon>Ascomycota</taxon>
        <taxon>Saccharomycotina</taxon>
        <taxon>Dipodascomycetes</taxon>
        <taxon>Dipodascales</taxon>
        <taxon>Trichomonascaceae</taxon>
        <taxon>Sugiyamaella</taxon>
    </lineage>
</organism>
<dbReference type="PROSITE" id="PS50961">
    <property type="entry name" value="HTH_LA"/>
    <property type="match status" value="1"/>
</dbReference>
<dbReference type="InterPro" id="IPR045180">
    <property type="entry name" value="La_dom_prot"/>
</dbReference>
<dbReference type="Gene3D" id="3.30.70.330">
    <property type="match status" value="1"/>
</dbReference>